<dbReference type="InterPro" id="IPR035979">
    <property type="entry name" value="RBD_domain_sf"/>
</dbReference>
<name>A0AAV5HQ32_9ROSI</name>
<dbReference type="Proteomes" id="UP001054252">
    <property type="component" value="Unassembled WGS sequence"/>
</dbReference>
<sequence>MRTKDGKSRQFAFVGFQTEHEAEEGIKYFNKSYLDTFRITCEIARKVGDPNSPHPWNQYSSKKQEKVIDVGNKTPVLKVPALLVVENIARKYGVSKSDFSDQEADDLAVCIKAKRSLFL</sequence>
<gene>
    <name evidence="1" type="ORF">SLEP1_g3024</name>
</gene>
<protein>
    <recommendedName>
        <fullName evidence="3">RRM domain-containing protein</fullName>
    </recommendedName>
</protein>
<evidence type="ECO:0000313" key="1">
    <source>
        <dbReference type="EMBL" id="GKU88805.1"/>
    </source>
</evidence>
<evidence type="ECO:0008006" key="3">
    <source>
        <dbReference type="Google" id="ProtNLM"/>
    </source>
</evidence>
<evidence type="ECO:0000313" key="2">
    <source>
        <dbReference type="Proteomes" id="UP001054252"/>
    </source>
</evidence>
<keyword evidence="2" id="KW-1185">Reference proteome</keyword>
<dbReference type="AlphaFoldDB" id="A0AAV5HQ32"/>
<dbReference type="EMBL" id="BPVZ01000003">
    <property type="protein sequence ID" value="GKU88805.1"/>
    <property type="molecule type" value="Genomic_DNA"/>
</dbReference>
<dbReference type="SUPFAM" id="SSF54928">
    <property type="entry name" value="RNA-binding domain, RBD"/>
    <property type="match status" value="1"/>
</dbReference>
<dbReference type="InterPro" id="IPR012677">
    <property type="entry name" value="Nucleotide-bd_a/b_plait_sf"/>
</dbReference>
<comment type="caution">
    <text evidence="1">The sequence shown here is derived from an EMBL/GenBank/DDBJ whole genome shotgun (WGS) entry which is preliminary data.</text>
</comment>
<proteinExistence type="predicted"/>
<dbReference type="GO" id="GO:0003676">
    <property type="term" value="F:nucleic acid binding"/>
    <property type="evidence" value="ECO:0007669"/>
    <property type="project" value="InterPro"/>
</dbReference>
<dbReference type="Gene3D" id="3.30.70.330">
    <property type="match status" value="1"/>
</dbReference>
<accession>A0AAV5HQ32</accession>
<organism evidence="1 2">
    <name type="scientific">Rubroshorea leprosula</name>
    <dbReference type="NCBI Taxonomy" id="152421"/>
    <lineage>
        <taxon>Eukaryota</taxon>
        <taxon>Viridiplantae</taxon>
        <taxon>Streptophyta</taxon>
        <taxon>Embryophyta</taxon>
        <taxon>Tracheophyta</taxon>
        <taxon>Spermatophyta</taxon>
        <taxon>Magnoliopsida</taxon>
        <taxon>eudicotyledons</taxon>
        <taxon>Gunneridae</taxon>
        <taxon>Pentapetalae</taxon>
        <taxon>rosids</taxon>
        <taxon>malvids</taxon>
        <taxon>Malvales</taxon>
        <taxon>Dipterocarpaceae</taxon>
        <taxon>Rubroshorea</taxon>
    </lineage>
</organism>
<reference evidence="1 2" key="1">
    <citation type="journal article" date="2021" name="Commun. Biol.">
        <title>The genome of Shorea leprosula (Dipterocarpaceae) highlights the ecological relevance of drought in aseasonal tropical rainforests.</title>
        <authorList>
            <person name="Ng K.K.S."/>
            <person name="Kobayashi M.J."/>
            <person name="Fawcett J.A."/>
            <person name="Hatakeyama M."/>
            <person name="Paape T."/>
            <person name="Ng C.H."/>
            <person name="Ang C.C."/>
            <person name="Tnah L.H."/>
            <person name="Lee C.T."/>
            <person name="Nishiyama T."/>
            <person name="Sese J."/>
            <person name="O'Brien M.J."/>
            <person name="Copetti D."/>
            <person name="Mohd Noor M.I."/>
            <person name="Ong R.C."/>
            <person name="Putra M."/>
            <person name="Sireger I.Z."/>
            <person name="Indrioko S."/>
            <person name="Kosugi Y."/>
            <person name="Izuno A."/>
            <person name="Isagi Y."/>
            <person name="Lee S.L."/>
            <person name="Shimizu K.K."/>
        </authorList>
    </citation>
    <scope>NUCLEOTIDE SEQUENCE [LARGE SCALE GENOMIC DNA]</scope>
    <source>
        <strain evidence="1">214</strain>
    </source>
</reference>